<gene>
    <name evidence="2" type="ORF">SGGMMB4_05917</name>
</gene>
<organism evidence="2 3">
    <name type="scientific">Sodalis glossinidius (strain morsitans)</name>
    <dbReference type="NCBI Taxonomy" id="343509"/>
    <lineage>
        <taxon>Bacteria</taxon>
        <taxon>Pseudomonadati</taxon>
        <taxon>Pseudomonadota</taxon>
        <taxon>Gammaproteobacteria</taxon>
        <taxon>Enterobacterales</taxon>
        <taxon>Bruguierivoracaceae</taxon>
        <taxon>Sodalis</taxon>
    </lineage>
</organism>
<proteinExistence type="predicted"/>
<dbReference type="AlphaFoldDB" id="A0A193QPS0"/>
<accession>A0A193QPS0</accession>
<dbReference type="Pfam" id="PF11041">
    <property type="entry name" value="Phage_Wedge1"/>
    <property type="match status" value="1"/>
</dbReference>
<dbReference type="InterPro" id="IPR021283">
    <property type="entry name" value="Phage_Wedge1"/>
</dbReference>
<evidence type="ECO:0000256" key="1">
    <source>
        <dbReference type="SAM" id="MobiDB-lite"/>
    </source>
</evidence>
<geneLocation type="plasmid" evidence="3">
    <name>psg3</name>
</geneLocation>
<reference evidence="3" key="1">
    <citation type="submission" date="2015-05" db="EMBL/GenBank/DDBJ databases">
        <authorList>
            <person name="Goodhead I."/>
        </authorList>
    </citation>
    <scope>NUCLEOTIDE SEQUENCE [LARGE SCALE GENOMIC DNA]</scope>
    <source>
        <strain evidence="3">morsitans</strain>
        <plasmid evidence="3">psg3</plasmid>
    </source>
</reference>
<evidence type="ECO:0000313" key="3">
    <source>
        <dbReference type="Proteomes" id="UP000245838"/>
    </source>
</evidence>
<sequence>MFSDNNRARWVLETPLTLNGLGSVRPRLHSKTPGTFLLPAHAPLRMDTVIVGVDKVESIAPATEGREEETDSQLLTRFMHSHAINNHDDREGIHAALLAVADVQQAAVLENDQCPTISDTIRYLLGHQAVVINNHDMSMNTVVPEKMLTPLRLYAVHHLDILVRPVWVQYQLIMIQGERPFGWPRDPMAFRRMVAMRWIVFWHAGHLWRRQWWSDWQRVAKGGEPANSPSQSGHTLSNSAFSMRQNSDSNEASAESRIRQTVSKSSCLSGVMPCSAQSASKATSRSLPSLVRRFTDGAQAYSVAKRSGSRMAACNAVPSTRAGLSSDLRRAFRYQYSAAMLPRWTSWIWVLEYPSAEWLSPLSRPHSTSEPPADLALSASTVQTVCRLPQSR</sequence>
<dbReference type="EMBL" id="LN854560">
    <property type="protein sequence ID" value="CRL46945.1"/>
    <property type="molecule type" value="Genomic_DNA"/>
</dbReference>
<feature type="region of interest" description="Disordered" evidence="1">
    <location>
        <begin position="223"/>
        <end position="258"/>
    </location>
</feature>
<dbReference type="Proteomes" id="UP000245838">
    <property type="component" value="Plasmid psg3"/>
</dbReference>
<name>A0A193QPS0_SODGM</name>
<feature type="compositionally biased region" description="Polar residues" evidence="1">
    <location>
        <begin position="227"/>
        <end position="258"/>
    </location>
</feature>
<protein>
    <submittedName>
        <fullName evidence="2">Uncharacterized protein</fullName>
    </submittedName>
</protein>
<evidence type="ECO:0000313" key="2">
    <source>
        <dbReference type="EMBL" id="CRL46945.1"/>
    </source>
</evidence>